<sequence>MVSAGSAENVACALALLLESCPRGNDYSNQHRINEVPEQPSFKLQFKQEFQPQFVETEELTKLQFIVLKKLISSLVELNKWNEKNPGLQ</sequence>
<evidence type="ECO:0000313" key="1">
    <source>
        <dbReference type="EMBL" id="KZM89974.1"/>
    </source>
</evidence>
<dbReference type="AlphaFoldDB" id="A0A164V8P1"/>
<dbReference type="Proteomes" id="UP000077755">
    <property type="component" value="Chromosome 6"/>
</dbReference>
<evidence type="ECO:0000313" key="3">
    <source>
        <dbReference type="Proteomes" id="UP000077755"/>
    </source>
</evidence>
<accession>A0A164V8P1</accession>
<reference evidence="2" key="2">
    <citation type="submission" date="2022-03" db="EMBL/GenBank/DDBJ databases">
        <title>Draft title - Genomic analysis of global carrot germplasm unveils the trajectory of domestication and the origin of high carotenoid orange carrot.</title>
        <authorList>
            <person name="Iorizzo M."/>
            <person name="Ellison S."/>
            <person name="Senalik D."/>
            <person name="Macko-Podgorni A."/>
            <person name="Grzebelus D."/>
            <person name="Bostan H."/>
            <person name="Rolling W."/>
            <person name="Curaba J."/>
            <person name="Simon P."/>
        </authorList>
    </citation>
    <scope>NUCLEOTIDE SEQUENCE</scope>
    <source>
        <tissue evidence="2">Leaf</tissue>
    </source>
</reference>
<dbReference type="EMBL" id="LNRQ01000006">
    <property type="protein sequence ID" value="KZM89974.1"/>
    <property type="molecule type" value="Genomic_DNA"/>
</dbReference>
<dbReference type="Gramene" id="KZM89974">
    <property type="protein sequence ID" value="KZM89974"/>
    <property type="gene ID" value="DCAR_022661"/>
</dbReference>
<gene>
    <name evidence="1" type="ORF">DCAR_022661</name>
    <name evidence="2" type="ORF">DCAR_0623499</name>
</gene>
<keyword evidence="3" id="KW-1185">Reference proteome</keyword>
<name>A0A164V8P1_DAUCS</name>
<protein>
    <submittedName>
        <fullName evidence="1">Uncharacterized protein</fullName>
    </submittedName>
</protein>
<organism evidence="1">
    <name type="scientific">Daucus carota subsp. sativus</name>
    <name type="common">Carrot</name>
    <dbReference type="NCBI Taxonomy" id="79200"/>
    <lineage>
        <taxon>Eukaryota</taxon>
        <taxon>Viridiplantae</taxon>
        <taxon>Streptophyta</taxon>
        <taxon>Embryophyta</taxon>
        <taxon>Tracheophyta</taxon>
        <taxon>Spermatophyta</taxon>
        <taxon>Magnoliopsida</taxon>
        <taxon>eudicotyledons</taxon>
        <taxon>Gunneridae</taxon>
        <taxon>Pentapetalae</taxon>
        <taxon>asterids</taxon>
        <taxon>campanulids</taxon>
        <taxon>Apiales</taxon>
        <taxon>Apiaceae</taxon>
        <taxon>Apioideae</taxon>
        <taxon>Scandiceae</taxon>
        <taxon>Daucinae</taxon>
        <taxon>Daucus</taxon>
        <taxon>Daucus sect. Daucus</taxon>
    </lineage>
</organism>
<evidence type="ECO:0000313" key="2">
    <source>
        <dbReference type="EMBL" id="WOH04093.1"/>
    </source>
</evidence>
<dbReference type="EMBL" id="CP093348">
    <property type="protein sequence ID" value="WOH04093.1"/>
    <property type="molecule type" value="Genomic_DNA"/>
</dbReference>
<reference evidence="1" key="1">
    <citation type="journal article" date="2016" name="Nat. Genet.">
        <title>A high-quality carrot genome assembly provides new insights into carotenoid accumulation and asterid genome evolution.</title>
        <authorList>
            <person name="Iorizzo M."/>
            <person name="Ellison S."/>
            <person name="Senalik D."/>
            <person name="Zeng P."/>
            <person name="Satapoomin P."/>
            <person name="Huang J."/>
            <person name="Bowman M."/>
            <person name="Iovene M."/>
            <person name="Sanseverino W."/>
            <person name="Cavagnaro P."/>
            <person name="Yildiz M."/>
            <person name="Macko-Podgorni A."/>
            <person name="Moranska E."/>
            <person name="Grzebelus E."/>
            <person name="Grzebelus D."/>
            <person name="Ashrafi H."/>
            <person name="Zheng Z."/>
            <person name="Cheng S."/>
            <person name="Spooner D."/>
            <person name="Van Deynze A."/>
            <person name="Simon P."/>
        </authorList>
    </citation>
    <scope>NUCLEOTIDE SEQUENCE [LARGE SCALE GENOMIC DNA]</scope>
    <source>
        <tissue evidence="1">Leaf</tissue>
    </source>
</reference>
<proteinExistence type="predicted"/>